<dbReference type="AlphaFoldDB" id="A0A6H1UD92"/>
<dbReference type="RefSeq" id="WP_168659822.1">
    <property type="nucleotide sequence ID" value="NZ_CP051180.1"/>
</dbReference>
<dbReference type="Proteomes" id="UP000501602">
    <property type="component" value="Chromosome"/>
</dbReference>
<sequence length="73" mass="8479">MATTFTFNVNIDWSEFQRYYGGTAKMVVCQTEDGKVLHIHARHFRPFLDRNGVFGRFTLTLNRAGEVNQLIKI</sequence>
<keyword evidence="2" id="KW-1185">Reference proteome</keyword>
<protein>
    <submittedName>
        <fullName evidence="1">DUF2835 domain-containing protein</fullName>
    </submittedName>
</protein>
<dbReference type="EMBL" id="CP051180">
    <property type="protein sequence ID" value="QIZ76560.1"/>
    <property type="molecule type" value="Genomic_DNA"/>
</dbReference>
<proteinExistence type="predicted"/>
<dbReference type="KEGG" id="fes:HER31_06590"/>
<dbReference type="InterPro" id="IPR021363">
    <property type="entry name" value="DUF2835"/>
</dbReference>
<organism evidence="1 2">
    <name type="scientific">Ferrimonas lipolytica</name>
    <dbReference type="NCBI Taxonomy" id="2724191"/>
    <lineage>
        <taxon>Bacteria</taxon>
        <taxon>Pseudomonadati</taxon>
        <taxon>Pseudomonadota</taxon>
        <taxon>Gammaproteobacteria</taxon>
        <taxon>Alteromonadales</taxon>
        <taxon>Ferrimonadaceae</taxon>
        <taxon>Ferrimonas</taxon>
    </lineage>
</organism>
<dbReference type="Pfam" id="PF11197">
    <property type="entry name" value="DUF2835"/>
    <property type="match status" value="1"/>
</dbReference>
<reference evidence="1 2" key="1">
    <citation type="submission" date="2020-04" db="EMBL/GenBank/DDBJ databases">
        <title>Ferrimonas sp. S7 isolated from sea water.</title>
        <authorList>
            <person name="Bae S.S."/>
            <person name="Baek K."/>
        </authorList>
    </citation>
    <scope>NUCLEOTIDE SEQUENCE [LARGE SCALE GENOMIC DNA]</scope>
    <source>
        <strain evidence="1 2">S7</strain>
    </source>
</reference>
<accession>A0A6H1UD92</accession>
<name>A0A6H1UD92_9GAMM</name>
<gene>
    <name evidence="1" type="ORF">HER31_06590</name>
</gene>
<evidence type="ECO:0000313" key="1">
    <source>
        <dbReference type="EMBL" id="QIZ76560.1"/>
    </source>
</evidence>
<evidence type="ECO:0000313" key="2">
    <source>
        <dbReference type="Proteomes" id="UP000501602"/>
    </source>
</evidence>